<feature type="domain" description="Outer membrane protein beta-barrel" evidence="3">
    <location>
        <begin position="2"/>
        <end position="146"/>
    </location>
</feature>
<keyword evidence="1 2" id="KW-0732">Signal</keyword>
<dbReference type="OrthoDB" id="7410209at2"/>
<keyword evidence="5" id="KW-1185">Reference proteome</keyword>
<sequence length="149" mass="15602">MFSALLLALPATPVLAGEATGGPRAELRGGVAWSEDHTDPVAGVAAGYDFDLGDHTFLGAEISGEKILAEDTFVELALTARLGTAVSKKGSVFANGGYTFTHHGDGPHVGLGYEHHLGHGGTYISAEYRHVFVDHHETNAITIGIGTFF</sequence>
<gene>
    <name evidence="4" type="ORF">GRI68_06265</name>
</gene>
<feature type="chain" id="PRO_5026262902" description="Outer membrane protein beta-barrel domain-containing protein" evidence="2">
    <location>
        <begin position="17"/>
        <end position="149"/>
    </location>
</feature>
<name>A0A6I4U151_9SPHN</name>
<dbReference type="Pfam" id="PF13505">
    <property type="entry name" value="OMP_b-brl"/>
    <property type="match status" value="1"/>
</dbReference>
<dbReference type="InterPro" id="IPR027385">
    <property type="entry name" value="Beta-barrel_OMP"/>
</dbReference>
<feature type="signal peptide" evidence="2">
    <location>
        <begin position="1"/>
        <end position="16"/>
    </location>
</feature>
<evidence type="ECO:0000256" key="1">
    <source>
        <dbReference type="ARBA" id="ARBA00022729"/>
    </source>
</evidence>
<accession>A0A6I4U151</accession>
<reference evidence="4 5" key="1">
    <citation type="submission" date="2019-12" db="EMBL/GenBank/DDBJ databases">
        <title>Genomic-based taxomic classification of the family Erythrobacteraceae.</title>
        <authorList>
            <person name="Xu L."/>
        </authorList>
    </citation>
    <scope>NUCLEOTIDE SEQUENCE [LARGE SCALE GENOMIC DNA]</scope>
    <source>
        <strain evidence="4 5">LMG 29519</strain>
    </source>
</reference>
<organism evidence="4 5">
    <name type="scientific">Alteriqipengyuania halimionae</name>
    <dbReference type="NCBI Taxonomy" id="1926630"/>
    <lineage>
        <taxon>Bacteria</taxon>
        <taxon>Pseudomonadati</taxon>
        <taxon>Pseudomonadota</taxon>
        <taxon>Alphaproteobacteria</taxon>
        <taxon>Sphingomonadales</taxon>
        <taxon>Erythrobacteraceae</taxon>
        <taxon>Alteriqipengyuania</taxon>
    </lineage>
</organism>
<evidence type="ECO:0000313" key="5">
    <source>
        <dbReference type="Proteomes" id="UP000429229"/>
    </source>
</evidence>
<evidence type="ECO:0000256" key="2">
    <source>
        <dbReference type="SAM" id="SignalP"/>
    </source>
</evidence>
<comment type="caution">
    <text evidence="4">The sequence shown here is derived from an EMBL/GenBank/DDBJ whole genome shotgun (WGS) entry which is preliminary data.</text>
</comment>
<dbReference type="Proteomes" id="UP000429229">
    <property type="component" value="Unassembled WGS sequence"/>
</dbReference>
<dbReference type="SUPFAM" id="SSF56925">
    <property type="entry name" value="OMPA-like"/>
    <property type="match status" value="1"/>
</dbReference>
<protein>
    <recommendedName>
        <fullName evidence="3">Outer membrane protein beta-barrel domain-containing protein</fullName>
    </recommendedName>
</protein>
<dbReference type="EMBL" id="WTYR01000001">
    <property type="protein sequence ID" value="MXP09779.1"/>
    <property type="molecule type" value="Genomic_DNA"/>
</dbReference>
<evidence type="ECO:0000259" key="3">
    <source>
        <dbReference type="Pfam" id="PF13505"/>
    </source>
</evidence>
<dbReference type="AlphaFoldDB" id="A0A6I4U151"/>
<dbReference type="InterPro" id="IPR011250">
    <property type="entry name" value="OMP/PagP_B-barrel"/>
</dbReference>
<evidence type="ECO:0000313" key="4">
    <source>
        <dbReference type="EMBL" id="MXP09779.1"/>
    </source>
</evidence>
<proteinExistence type="predicted"/>